<evidence type="ECO:0000313" key="10">
    <source>
        <dbReference type="EMBL" id="RLK46916.1"/>
    </source>
</evidence>
<keyword evidence="3 7" id="KW-0378">Hydrolase</keyword>
<gene>
    <name evidence="7" type="primary">pth</name>
    <name evidence="10" type="ORF">BCL79_3968</name>
</gene>
<evidence type="ECO:0000256" key="5">
    <source>
        <dbReference type="ARBA" id="ARBA00038063"/>
    </source>
</evidence>
<feature type="binding site" evidence="7">
    <location>
        <position position="81"/>
    </location>
    <ligand>
        <name>tRNA</name>
        <dbReference type="ChEBI" id="CHEBI:17843"/>
    </ligand>
</feature>
<dbReference type="GO" id="GO:0000049">
    <property type="term" value="F:tRNA binding"/>
    <property type="evidence" value="ECO:0007669"/>
    <property type="project" value="UniProtKB-UniRule"/>
</dbReference>
<comment type="function">
    <text evidence="7">Hydrolyzes ribosome-free peptidyl-tRNAs (with 1 or more amino acids incorporated), which drop off the ribosome during protein synthesis, or as a result of ribosome stalling.</text>
</comment>
<dbReference type="GO" id="GO:0005737">
    <property type="term" value="C:cytoplasm"/>
    <property type="evidence" value="ECO:0007669"/>
    <property type="project" value="UniProtKB-SubCell"/>
</dbReference>
<evidence type="ECO:0000313" key="11">
    <source>
        <dbReference type="Proteomes" id="UP000274786"/>
    </source>
</evidence>
<dbReference type="InterPro" id="IPR001328">
    <property type="entry name" value="Pept_tRNA_hydro"/>
</dbReference>
<protein>
    <recommendedName>
        <fullName evidence="6 7">Peptidyl-tRNA hydrolase</fullName>
        <shortName evidence="7">Pth</shortName>
        <ecNumber evidence="1 7">3.1.1.29</ecNumber>
    </recommendedName>
</protein>
<feature type="active site" description="Proton acceptor" evidence="7">
    <location>
        <position position="35"/>
    </location>
</feature>
<dbReference type="EC" id="3.1.1.29" evidence="1 7"/>
<organism evidence="10 11">
    <name type="scientific">Stenotrophomonas rhizophila</name>
    <dbReference type="NCBI Taxonomy" id="216778"/>
    <lineage>
        <taxon>Bacteria</taxon>
        <taxon>Pseudomonadati</taxon>
        <taxon>Pseudomonadota</taxon>
        <taxon>Gammaproteobacteria</taxon>
        <taxon>Lysobacterales</taxon>
        <taxon>Lysobacteraceae</taxon>
        <taxon>Stenotrophomonas</taxon>
    </lineage>
</organism>
<dbReference type="FunFam" id="3.40.50.1470:FF:000001">
    <property type="entry name" value="Peptidyl-tRNA hydrolase"/>
    <property type="match status" value="1"/>
</dbReference>
<evidence type="ECO:0000256" key="8">
    <source>
        <dbReference type="RuleBase" id="RU000673"/>
    </source>
</evidence>
<dbReference type="NCBIfam" id="TIGR00447">
    <property type="entry name" value="pth"/>
    <property type="match status" value="1"/>
</dbReference>
<keyword evidence="7" id="KW-0963">Cytoplasm</keyword>
<dbReference type="GO" id="GO:0004045">
    <property type="term" value="F:peptidyl-tRNA hydrolase activity"/>
    <property type="evidence" value="ECO:0007669"/>
    <property type="project" value="UniProtKB-UniRule"/>
</dbReference>
<dbReference type="GO" id="GO:0072344">
    <property type="term" value="P:rescue of stalled ribosome"/>
    <property type="evidence" value="ECO:0007669"/>
    <property type="project" value="UniProtKB-UniRule"/>
</dbReference>
<dbReference type="PANTHER" id="PTHR17224:SF1">
    <property type="entry name" value="PEPTIDYL-TRNA HYDROLASE"/>
    <property type="match status" value="1"/>
</dbReference>
<sequence>MYRHRAGTDERRVMTGLRLIVGLGNPGPEHAQTRHNAGFRFIDALVEQAGARWSVDSKLFGETAKVDIAGQPVWLLKPATFMNLSGKSVTAAQRFWKIEPEETLLAHDELDLPPGVARLKFDGGHGGQNGLRDTIRLLGHGRFHRLRIGIGHPGHKDRVVPWVLGRASKDDDVLIGHAVNDAIDVLPLAVKGDFSEAMKRLHTPK</sequence>
<evidence type="ECO:0000256" key="2">
    <source>
        <dbReference type="ARBA" id="ARBA00022555"/>
    </source>
</evidence>
<dbReference type="AlphaFoldDB" id="A0A498BX51"/>
<dbReference type="CDD" id="cd00462">
    <property type="entry name" value="PTH"/>
    <property type="match status" value="1"/>
</dbReference>
<dbReference type="PROSITE" id="PS01195">
    <property type="entry name" value="PEPT_TRNA_HYDROL_1"/>
    <property type="match status" value="1"/>
</dbReference>
<reference evidence="10 11" key="1">
    <citation type="submission" date="2018-10" db="EMBL/GenBank/DDBJ databases">
        <title>Comparative analysis of microorganisms from saline springs in Andes Mountain Range, Colombia.</title>
        <authorList>
            <person name="Rubin E."/>
        </authorList>
    </citation>
    <scope>NUCLEOTIDE SEQUENCE [LARGE SCALE GENOMIC DNA]</scope>
    <source>
        <strain evidence="10 11">USBA GBX 843</strain>
    </source>
</reference>
<evidence type="ECO:0000256" key="6">
    <source>
        <dbReference type="ARBA" id="ARBA00050038"/>
    </source>
</evidence>
<accession>A0A498BX51</accession>
<dbReference type="Gene3D" id="3.40.50.1470">
    <property type="entry name" value="Peptidyl-tRNA hydrolase"/>
    <property type="match status" value="1"/>
</dbReference>
<dbReference type="GO" id="GO:0006515">
    <property type="term" value="P:protein quality control for misfolded or incompletely synthesized proteins"/>
    <property type="evidence" value="ECO:0007669"/>
    <property type="project" value="UniProtKB-UniRule"/>
</dbReference>
<evidence type="ECO:0000256" key="7">
    <source>
        <dbReference type="HAMAP-Rule" id="MF_00083"/>
    </source>
</evidence>
<comment type="catalytic activity">
    <reaction evidence="7 8">
        <text>an N-acyl-L-alpha-aminoacyl-tRNA + H2O = an N-acyl-L-amino acid + a tRNA + H(+)</text>
        <dbReference type="Rhea" id="RHEA:54448"/>
        <dbReference type="Rhea" id="RHEA-COMP:10123"/>
        <dbReference type="Rhea" id="RHEA-COMP:13883"/>
        <dbReference type="ChEBI" id="CHEBI:15377"/>
        <dbReference type="ChEBI" id="CHEBI:15378"/>
        <dbReference type="ChEBI" id="CHEBI:59874"/>
        <dbReference type="ChEBI" id="CHEBI:78442"/>
        <dbReference type="ChEBI" id="CHEBI:138191"/>
        <dbReference type="EC" id="3.1.1.29"/>
    </reaction>
</comment>
<feature type="binding site" evidence="7">
    <location>
        <position position="129"/>
    </location>
    <ligand>
        <name>tRNA</name>
        <dbReference type="ChEBI" id="CHEBI:17843"/>
    </ligand>
</feature>
<dbReference type="SUPFAM" id="SSF53178">
    <property type="entry name" value="Peptidyl-tRNA hydrolase-like"/>
    <property type="match status" value="1"/>
</dbReference>
<dbReference type="Proteomes" id="UP000274786">
    <property type="component" value="Unassembled WGS sequence"/>
</dbReference>
<dbReference type="InterPro" id="IPR036416">
    <property type="entry name" value="Pept_tRNA_hydro_sf"/>
</dbReference>
<comment type="similarity">
    <text evidence="5 7 9">Belongs to the PTH family.</text>
</comment>
<name>A0A498BX51_9GAMM</name>
<evidence type="ECO:0000256" key="9">
    <source>
        <dbReference type="RuleBase" id="RU004320"/>
    </source>
</evidence>
<keyword evidence="4 7" id="KW-0694">RNA-binding</keyword>
<comment type="caution">
    <text evidence="10">The sequence shown here is derived from an EMBL/GenBank/DDBJ whole genome shotgun (WGS) entry which is preliminary data.</text>
</comment>
<keyword evidence="2 7" id="KW-0820">tRNA-binding</keyword>
<feature type="site" description="Discriminates between blocked and unblocked aminoacyl-tRNA" evidence="7">
    <location>
        <position position="25"/>
    </location>
</feature>
<dbReference type="HAMAP" id="MF_00083">
    <property type="entry name" value="Pept_tRNA_hydro_bact"/>
    <property type="match status" value="1"/>
</dbReference>
<dbReference type="InterPro" id="IPR018171">
    <property type="entry name" value="Pept_tRNA_hydro_CS"/>
</dbReference>
<comment type="function">
    <text evidence="7">Catalyzes the release of premature peptidyl moieties from peptidyl-tRNA molecules trapped in stalled 50S ribosomal subunits, and thus maintains levels of free tRNAs and 50S ribosomes.</text>
</comment>
<proteinExistence type="inferred from homology"/>
<dbReference type="PANTHER" id="PTHR17224">
    <property type="entry name" value="PEPTIDYL-TRNA HYDROLASE"/>
    <property type="match status" value="1"/>
</dbReference>
<comment type="subunit">
    <text evidence="7">Monomer.</text>
</comment>
<evidence type="ECO:0000256" key="1">
    <source>
        <dbReference type="ARBA" id="ARBA00013260"/>
    </source>
</evidence>
<dbReference type="EMBL" id="RCDC01000010">
    <property type="protein sequence ID" value="RLK46916.1"/>
    <property type="molecule type" value="Genomic_DNA"/>
</dbReference>
<dbReference type="Pfam" id="PF01195">
    <property type="entry name" value="Pept_tRNA_hydro"/>
    <property type="match status" value="1"/>
</dbReference>
<feature type="binding site" evidence="7">
    <location>
        <position position="83"/>
    </location>
    <ligand>
        <name>tRNA</name>
        <dbReference type="ChEBI" id="CHEBI:17843"/>
    </ligand>
</feature>
<evidence type="ECO:0000256" key="3">
    <source>
        <dbReference type="ARBA" id="ARBA00022801"/>
    </source>
</evidence>
<feature type="binding site" evidence="7">
    <location>
        <position position="30"/>
    </location>
    <ligand>
        <name>tRNA</name>
        <dbReference type="ChEBI" id="CHEBI:17843"/>
    </ligand>
</feature>
<comment type="subcellular location">
    <subcellularLocation>
        <location evidence="7">Cytoplasm</location>
    </subcellularLocation>
</comment>
<feature type="site" description="Stabilizes the basic form of H active site to accept a proton" evidence="7">
    <location>
        <position position="108"/>
    </location>
</feature>
<evidence type="ECO:0000256" key="4">
    <source>
        <dbReference type="ARBA" id="ARBA00022884"/>
    </source>
</evidence>